<dbReference type="PATRIC" id="fig|345073.21.peg.785"/>
<evidence type="ECO:0000256" key="7">
    <source>
        <dbReference type="ARBA" id="ARBA00068968"/>
    </source>
</evidence>
<dbReference type="OrthoDB" id="9779753at2"/>
<evidence type="ECO:0000256" key="4">
    <source>
        <dbReference type="ARBA" id="ARBA00051405"/>
    </source>
</evidence>
<dbReference type="Gene3D" id="3.40.50.620">
    <property type="entry name" value="HUPs"/>
    <property type="match status" value="1"/>
</dbReference>
<dbReference type="FunFam" id="3.40.50.620:FF:000071">
    <property type="entry name" value="[Citrate [pro-3S]-lyase] ligase"/>
    <property type="match status" value="1"/>
</dbReference>
<dbReference type="SUPFAM" id="SSF55729">
    <property type="entry name" value="Acyl-CoA N-acyltransferases (Nat)"/>
    <property type="match status" value="1"/>
</dbReference>
<dbReference type="SUPFAM" id="SSF52374">
    <property type="entry name" value="Nucleotidylyl transferase"/>
    <property type="match status" value="1"/>
</dbReference>
<dbReference type="GO" id="GO:0016747">
    <property type="term" value="F:acyltransferase activity, transferring groups other than amino-acyl groups"/>
    <property type="evidence" value="ECO:0007669"/>
    <property type="project" value="InterPro"/>
</dbReference>
<dbReference type="InterPro" id="IPR016181">
    <property type="entry name" value="Acyl_CoA_acyltransferase"/>
</dbReference>
<dbReference type="NCBIfam" id="TIGR00125">
    <property type="entry name" value="cyt_tran_rel"/>
    <property type="match status" value="1"/>
</dbReference>
<evidence type="ECO:0000313" key="11">
    <source>
        <dbReference type="Proteomes" id="UP000000249"/>
    </source>
</evidence>
<dbReference type="EC" id="6.2.1.22" evidence="6 8"/>
<evidence type="ECO:0000256" key="5">
    <source>
        <dbReference type="ARBA" id="ARBA00058086"/>
    </source>
</evidence>
<comment type="catalytic activity">
    <reaction evidence="4 8">
        <text>holo-[citrate lyase ACP] + acetate + ATP = acetyl-[citrate lyase ACP] + AMP + diphosphate</text>
        <dbReference type="Rhea" id="RHEA:23788"/>
        <dbReference type="Rhea" id="RHEA-COMP:10158"/>
        <dbReference type="Rhea" id="RHEA-COMP:13710"/>
        <dbReference type="ChEBI" id="CHEBI:30089"/>
        <dbReference type="ChEBI" id="CHEBI:30616"/>
        <dbReference type="ChEBI" id="CHEBI:33019"/>
        <dbReference type="ChEBI" id="CHEBI:82683"/>
        <dbReference type="ChEBI" id="CHEBI:137976"/>
        <dbReference type="ChEBI" id="CHEBI:456215"/>
        <dbReference type="EC" id="6.2.1.22"/>
    </reaction>
</comment>
<gene>
    <name evidence="10" type="primary">citC</name>
    <name evidence="10" type="ordered locus">VC0395_A0323</name>
</gene>
<accession>A0A0H3AJY5</accession>
<dbReference type="InterPro" id="IPR004821">
    <property type="entry name" value="Cyt_trans-like"/>
</dbReference>
<evidence type="ECO:0000259" key="9">
    <source>
        <dbReference type="PROSITE" id="PS51186"/>
    </source>
</evidence>
<keyword evidence="2 8" id="KW-0547">Nucleotide-binding</keyword>
<dbReference type="SMART" id="SM00764">
    <property type="entry name" value="Citrate_ly_lig"/>
    <property type="match status" value="1"/>
</dbReference>
<reference evidence="10 11" key="1">
    <citation type="submission" date="2007-03" db="EMBL/GenBank/DDBJ databases">
        <authorList>
            <person name="Heidelberg J."/>
        </authorList>
    </citation>
    <scope>NUCLEOTIDE SEQUENCE [LARGE SCALE GENOMIC DNA]</scope>
    <source>
        <strain evidence="11">ATCC 39541 / Classical Ogawa 395 / O395</strain>
    </source>
</reference>
<dbReference type="PANTHER" id="PTHR40599:SF1">
    <property type="entry name" value="[CITRATE [PRO-3S]-LYASE] LIGASE"/>
    <property type="match status" value="1"/>
</dbReference>
<dbReference type="EMBL" id="CP000627">
    <property type="protein sequence ID" value="ABQ20909.1"/>
    <property type="molecule type" value="Genomic_DNA"/>
</dbReference>
<evidence type="ECO:0000256" key="1">
    <source>
        <dbReference type="ARBA" id="ARBA00022598"/>
    </source>
</evidence>
<dbReference type="KEGG" id="vcr:VC395_0813"/>
<dbReference type="GO" id="GO:0008771">
    <property type="term" value="F:[citrate (pro-3S)-lyase] ligase activity"/>
    <property type="evidence" value="ECO:0007669"/>
    <property type="project" value="UniProtKB-EC"/>
</dbReference>
<dbReference type="InterPro" id="IPR014729">
    <property type="entry name" value="Rossmann-like_a/b/a_fold"/>
</dbReference>
<dbReference type="InterPro" id="IPR005216">
    <property type="entry name" value="Citrate_lyase_ligase"/>
</dbReference>
<evidence type="ECO:0000256" key="2">
    <source>
        <dbReference type="ARBA" id="ARBA00022741"/>
    </source>
</evidence>
<dbReference type="Pfam" id="PF08218">
    <property type="entry name" value="Citrate_ly_lig"/>
    <property type="match status" value="1"/>
</dbReference>
<dbReference type="PROSITE" id="PS51186">
    <property type="entry name" value="GNAT"/>
    <property type="match status" value="1"/>
</dbReference>
<keyword evidence="1 8" id="KW-0436">Ligase</keyword>
<dbReference type="CDD" id="cd02169">
    <property type="entry name" value="Citrate_lyase_ligase"/>
    <property type="match status" value="1"/>
</dbReference>
<keyword evidence="3 8" id="KW-0067">ATP-binding</keyword>
<dbReference type="NCBIfam" id="TIGR00124">
    <property type="entry name" value="cit_ly_ligase"/>
    <property type="match status" value="1"/>
</dbReference>
<dbReference type="PANTHER" id="PTHR40599">
    <property type="entry name" value="[CITRATE [PRO-3S]-LYASE] LIGASE"/>
    <property type="match status" value="1"/>
</dbReference>
<proteinExistence type="predicted"/>
<feature type="domain" description="N-acetyltransferase" evidence="9">
    <location>
        <begin position="1"/>
        <end position="134"/>
    </location>
</feature>
<protein>
    <recommendedName>
        <fullName evidence="7 8">[Citrate [pro-3S]-lyase] ligase</fullName>
        <ecNumber evidence="6 8">6.2.1.22</ecNumber>
    </recommendedName>
</protein>
<dbReference type="eggNOG" id="COG3053">
    <property type="taxonomic scope" value="Bacteria"/>
</dbReference>
<name>A0A0H3AJY5_VIBC3</name>
<dbReference type="GO" id="GO:0005524">
    <property type="term" value="F:ATP binding"/>
    <property type="evidence" value="ECO:0007669"/>
    <property type="project" value="UniProtKB-UniRule"/>
</dbReference>
<evidence type="ECO:0000256" key="6">
    <source>
        <dbReference type="ARBA" id="ARBA00066591"/>
    </source>
</evidence>
<sequence length="356" mass="40163">MRKPTMVDIYTFSRVSTKNRTKLLQIKEFLCQHQLTVDDDVEHFVVAYGTNQIIACGGIAGHVLKSIAVSPALQGTGFALKLMTELTNFAYEMGRFSLFLFTKPANIDLFRQCGFFLVDKVEPHIALLENSPNRLSVYCKQLQLLKMSGRKIGSIVMNANPFTLGHQYLIEQACEQCDWVHLFVVKAENKDFSYADRMAMIKAGSKHLLNLTIHSGSDYIISRATFPSYFIKDQQVVNQSHTALDLSIFRHSIAPALGITHRFVGSEPICTVTRHYNQAMRRWLEEAHDASASIQVVEIERSQQASQPISASRVRYLLKQFGVAAIADLVPKTTYSYLCQHYAEHSLQTAPQRLAV</sequence>
<dbReference type="AlphaFoldDB" id="A0A0H3AJY5"/>
<evidence type="ECO:0000256" key="3">
    <source>
        <dbReference type="ARBA" id="ARBA00022840"/>
    </source>
</evidence>
<dbReference type="InterPro" id="IPR013166">
    <property type="entry name" value="Citrate_lyase_ligase_C"/>
</dbReference>
<dbReference type="Proteomes" id="UP000000249">
    <property type="component" value="Chromosome 1"/>
</dbReference>
<comment type="function">
    <text evidence="5 8">Acetylation of prosthetic group (2-(5''-phosphoribosyl)-3'-dephosphocoenzyme-A) of the gamma subunit of citrate lyase.</text>
</comment>
<dbReference type="FunFam" id="3.40.630.30:FF:000250">
    <property type="entry name" value="[Citrate [pro-3S]-lyase] ligase"/>
    <property type="match status" value="1"/>
</dbReference>
<dbReference type="Gene3D" id="3.40.630.30">
    <property type="match status" value="1"/>
</dbReference>
<dbReference type="Pfam" id="PF13508">
    <property type="entry name" value="Acetyltransf_7"/>
    <property type="match status" value="1"/>
</dbReference>
<dbReference type="PIRSF" id="PIRSF005751">
    <property type="entry name" value="Acet_citr_lig"/>
    <property type="match status" value="1"/>
</dbReference>
<dbReference type="KEGG" id="vco:VC0395_A0323"/>
<organism evidence="10 11">
    <name type="scientific">Vibrio cholerae serotype O1 (strain ATCC 39541 / Classical Ogawa 395 / O395)</name>
    <dbReference type="NCBI Taxonomy" id="345073"/>
    <lineage>
        <taxon>Bacteria</taxon>
        <taxon>Pseudomonadati</taxon>
        <taxon>Pseudomonadota</taxon>
        <taxon>Gammaproteobacteria</taxon>
        <taxon>Vibrionales</taxon>
        <taxon>Vibrionaceae</taxon>
        <taxon>Vibrio</taxon>
    </lineage>
</organism>
<evidence type="ECO:0000256" key="8">
    <source>
        <dbReference type="PIRNR" id="PIRNR005751"/>
    </source>
</evidence>
<dbReference type="InterPro" id="IPR000182">
    <property type="entry name" value="GNAT_dom"/>
</dbReference>
<evidence type="ECO:0000313" key="10">
    <source>
        <dbReference type="EMBL" id="ABQ20909.1"/>
    </source>
</evidence>